<feature type="transmembrane region" description="Helical" evidence="16">
    <location>
        <begin position="190"/>
        <end position="211"/>
    </location>
</feature>
<feature type="transmembrane region" description="Helical" evidence="16">
    <location>
        <begin position="231"/>
        <end position="252"/>
    </location>
</feature>
<evidence type="ECO:0000256" key="15">
    <source>
        <dbReference type="SAM" id="MobiDB-lite"/>
    </source>
</evidence>
<proteinExistence type="predicted"/>
<dbReference type="SUPFAM" id="SSF53474">
    <property type="entry name" value="alpha/beta-Hydrolases"/>
    <property type="match status" value="1"/>
</dbReference>
<comment type="cofactor">
    <cofactor evidence="1">
        <name>Ca(2+)</name>
        <dbReference type="ChEBI" id="CHEBI:29108"/>
    </cofactor>
</comment>
<feature type="compositionally biased region" description="Basic residues" evidence="15">
    <location>
        <begin position="873"/>
        <end position="888"/>
    </location>
</feature>
<accession>A0A507E3P4</accession>
<evidence type="ECO:0000313" key="18">
    <source>
        <dbReference type="EMBL" id="TPX58341.1"/>
    </source>
</evidence>
<evidence type="ECO:0000256" key="8">
    <source>
        <dbReference type="ARBA" id="ARBA00022837"/>
    </source>
</evidence>
<feature type="transmembrane region" description="Helical" evidence="16">
    <location>
        <begin position="272"/>
        <end position="292"/>
    </location>
</feature>
<keyword evidence="7" id="KW-0378">Hydrolase</keyword>
<dbReference type="GO" id="GO:0019369">
    <property type="term" value="P:arachidonate metabolic process"/>
    <property type="evidence" value="ECO:0007669"/>
    <property type="project" value="TreeGrafter"/>
</dbReference>
<keyword evidence="5 16" id="KW-0812">Transmembrane</keyword>
<feature type="compositionally biased region" description="Low complexity" evidence="15">
    <location>
        <begin position="845"/>
        <end position="863"/>
    </location>
</feature>
<gene>
    <name evidence="18" type="ORF">PhCBS80983_g03174</name>
</gene>
<dbReference type="InterPro" id="IPR002921">
    <property type="entry name" value="Fungal_lipase-type"/>
</dbReference>
<feature type="region of interest" description="Disordered" evidence="15">
    <location>
        <begin position="764"/>
        <end position="801"/>
    </location>
</feature>
<dbReference type="InterPro" id="IPR052214">
    <property type="entry name" value="DAG_Lipase-Related"/>
</dbReference>
<keyword evidence="19" id="KW-1185">Reference proteome</keyword>
<dbReference type="Gene3D" id="3.40.50.1820">
    <property type="entry name" value="alpha/beta hydrolase"/>
    <property type="match status" value="1"/>
</dbReference>
<evidence type="ECO:0000256" key="13">
    <source>
        <dbReference type="ARBA" id="ARBA00024531"/>
    </source>
</evidence>
<evidence type="ECO:0000256" key="16">
    <source>
        <dbReference type="SAM" id="Phobius"/>
    </source>
</evidence>
<feature type="domain" description="Fungal lipase-type" evidence="17">
    <location>
        <begin position="590"/>
        <end position="726"/>
    </location>
</feature>
<dbReference type="PANTHER" id="PTHR45792:SF8">
    <property type="entry name" value="DIACYLGLYCEROL LIPASE-ALPHA"/>
    <property type="match status" value="1"/>
</dbReference>
<dbReference type="GO" id="GO:0005886">
    <property type="term" value="C:plasma membrane"/>
    <property type="evidence" value="ECO:0007669"/>
    <property type="project" value="UniProtKB-SubCell"/>
</dbReference>
<dbReference type="Pfam" id="PF01764">
    <property type="entry name" value="Lipase_3"/>
    <property type="match status" value="1"/>
</dbReference>
<keyword evidence="11" id="KW-0443">Lipid metabolism</keyword>
<evidence type="ECO:0000256" key="10">
    <source>
        <dbReference type="ARBA" id="ARBA00022989"/>
    </source>
</evidence>
<dbReference type="CDD" id="cd00519">
    <property type="entry name" value="Lipase_3"/>
    <property type="match status" value="1"/>
</dbReference>
<dbReference type="InterPro" id="IPR029058">
    <property type="entry name" value="AB_hydrolase_fold"/>
</dbReference>
<evidence type="ECO:0000256" key="14">
    <source>
        <dbReference type="ARBA" id="ARBA00026104"/>
    </source>
</evidence>
<dbReference type="GO" id="GO:0046340">
    <property type="term" value="P:diacylglycerol catabolic process"/>
    <property type="evidence" value="ECO:0007669"/>
    <property type="project" value="TreeGrafter"/>
</dbReference>
<evidence type="ECO:0000256" key="11">
    <source>
        <dbReference type="ARBA" id="ARBA00023098"/>
    </source>
</evidence>
<feature type="region of interest" description="Disordered" evidence="15">
    <location>
        <begin position="373"/>
        <end position="475"/>
    </location>
</feature>
<evidence type="ECO:0000313" key="19">
    <source>
        <dbReference type="Proteomes" id="UP000318582"/>
    </source>
</evidence>
<dbReference type="GO" id="GO:0016298">
    <property type="term" value="F:lipase activity"/>
    <property type="evidence" value="ECO:0007669"/>
    <property type="project" value="TreeGrafter"/>
</dbReference>
<keyword evidence="10 16" id="KW-1133">Transmembrane helix</keyword>
<name>A0A507E3P4_9FUNG</name>
<evidence type="ECO:0000256" key="3">
    <source>
        <dbReference type="ARBA" id="ARBA00022475"/>
    </source>
</evidence>
<keyword evidence="8" id="KW-0106">Calcium</keyword>
<evidence type="ECO:0000256" key="12">
    <source>
        <dbReference type="ARBA" id="ARBA00023136"/>
    </source>
</evidence>
<dbReference type="PANTHER" id="PTHR45792">
    <property type="entry name" value="DIACYLGLYCEROL LIPASE HOMOLOG-RELATED"/>
    <property type="match status" value="1"/>
</dbReference>
<organism evidence="18 19">
    <name type="scientific">Powellomyces hirtus</name>
    <dbReference type="NCBI Taxonomy" id="109895"/>
    <lineage>
        <taxon>Eukaryota</taxon>
        <taxon>Fungi</taxon>
        <taxon>Fungi incertae sedis</taxon>
        <taxon>Chytridiomycota</taxon>
        <taxon>Chytridiomycota incertae sedis</taxon>
        <taxon>Chytridiomycetes</taxon>
        <taxon>Spizellomycetales</taxon>
        <taxon>Powellomycetaceae</taxon>
        <taxon>Powellomyces</taxon>
    </lineage>
</organism>
<protein>
    <recommendedName>
        <fullName evidence="14">sn-1-specific diacylglycerol lipase</fullName>
        <ecNumber evidence="14">3.1.1.116</ecNumber>
    </recommendedName>
</protein>
<sequence length="943" mass="104539">MSQNTKHRIGTQGSTVDFFYLHSLCLISWREIREARTISLPFESATTGIFAMYMDDRVVPGSTFRPNAEPGKIFSRLLDELAEVNLRRQESPMDGRLNAIELKVEHLWNRPGPGFLDAHAGFRKLQSLRDGLNCLKTERAQTEQFDRKLAADGNMLKRPHLGLAGAVIVYRQTHSNAENTCTNEHGLETYLLISVLTLMLEVGVELAIAWISLQGTVSDDRPRRHMDKAIYVHSTLILLELSAQIFGLSLLWGSNPVTCPNAKGTGLIVHLLIYISTAGLLLYTFLVLLLFLRSTPLNVESIDHAAIWRTRLGCVFFSHKRKQPLGDAHAGDGDVLTDVARVFAEFLEDAETVPSDILVGVILLRRKQKHHRDRVGKERRTDLDDPPCVNEPGGTEYLDVAPQIVHSRRGSDAGPLSGWETAPPSPPARQQDSRPRIGSLPNLIIPSVPLPRSPRWPSTSALPPQEEQNPQHPTSLPVTYKELAAITYFYQYAESIYGLPLYMFNNFARGAYHLCCPCTRVAPETAVAAVQVTASASSWFCCFPTTPTPSSAELADQMLPHADIIYVSLHGGLFRSPFVVCFDHPRQTVVIAVRGTLSTADVLVDLNCDLTEIQLPGGLTAQTHSGMYRTARNLLDELNTTGVLRRILLSEDSQYKSYKLLTTGHSLGGGVSSLLAFLLAQHFPSHNTRCIAYSPPGCMITASAIPHFRTFCTSVIMGLDIVPRLNRNTLESLKKDVGRCLRDCDVHKLKVLGGCFGKGMADMAAGDARDSPSPRTEDLEAQRTQRHWKQDDNEPTSSSAAWPRSVEAGYDQHHSHRSPHHVQHPKTYLPGRILYFRKSHDTSSSFSSAASIHAPSSPTTTAPLLNTVPPPQSHRHHHNKNKNNQKRRTYTPRWTAPSAFQEIIISASMARDHMPHNLRTLLDCVSEDAGHVRGDDVVGAVMC</sequence>
<dbReference type="EC" id="3.1.1.116" evidence="14"/>
<keyword evidence="12 16" id="KW-0472">Membrane</keyword>
<keyword evidence="4" id="KW-0597">Phosphoprotein</keyword>
<evidence type="ECO:0000256" key="5">
    <source>
        <dbReference type="ARBA" id="ARBA00022692"/>
    </source>
</evidence>
<dbReference type="EMBL" id="QEAQ01000037">
    <property type="protein sequence ID" value="TPX58341.1"/>
    <property type="molecule type" value="Genomic_DNA"/>
</dbReference>
<evidence type="ECO:0000256" key="1">
    <source>
        <dbReference type="ARBA" id="ARBA00001913"/>
    </source>
</evidence>
<feature type="region of interest" description="Disordered" evidence="15">
    <location>
        <begin position="845"/>
        <end position="888"/>
    </location>
</feature>
<keyword evidence="3" id="KW-1003">Cell membrane</keyword>
<keyword evidence="6" id="KW-0479">Metal-binding</keyword>
<feature type="compositionally biased region" description="Polar residues" evidence="15">
    <location>
        <begin position="456"/>
        <end position="475"/>
    </location>
</feature>
<comment type="subcellular location">
    <subcellularLocation>
        <location evidence="2">Cell membrane</location>
        <topology evidence="2">Multi-pass membrane protein</topology>
    </subcellularLocation>
</comment>
<evidence type="ECO:0000256" key="6">
    <source>
        <dbReference type="ARBA" id="ARBA00022723"/>
    </source>
</evidence>
<dbReference type="GO" id="GO:0046872">
    <property type="term" value="F:metal ion binding"/>
    <property type="evidence" value="ECO:0007669"/>
    <property type="project" value="UniProtKB-KW"/>
</dbReference>
<dbReference type="Proteomes" id="UP000318582">
    <property type="component" value="Unassembled WGS sequence"/>
</dbReference>
<keyword evidence="9" id="KW-0442">Lipid degradation</keyword>
<evidence type="ECO:0000259" key="17">
    <source>
        <dbReference type="Pfam" id="PF01764"/>
    </source>
</evidence>
<comment type="catalytic activity">
    <reaction evidence="13">
        <text>a 1,2-diacyl-sn-glycerol + H2O = a 2-acylglycerol + a fatty acid + H(+)</text>
        <dbReference type="Rhea" id="RHEA:33275"/>
        <dbReference type="ChEBI" id="CHEBI:15377"/>
        <dbReference type="ChEBI" id="CHEBI:15378"/>
        <dbReference type="ChEBI" id="CHEBI:17389"/>
        <dbReference type="ChEBI" id="CHEBI:17815"/>
        <dbReference type="ChEBI" id="CHEBI:28868"/>
        <dbReference type="EC" id="3.1.1.116"/>
    </reaction>
    <physiologicalReaction direction="left-to-right" evidence="13">
        <dbReference type="Rhea" id="RHEA:33276"/>
    </physiologicalReaction>
</comment>
<evidence type="ECO:0000256" key="7">
    <source>
        <dbReference type="ARBA" id="ARBA00022801"/>
    </source>
</evidence>
<evidence type="ECO:0000256" key="9">
    <source>
        <dbReference type="ARBA" id="ARBA00022963"/>
    </source>
</evidence>
<comment type="caution">
    <text evidence="18">The sequence shown here is derived from an EMBL/GenBank/DDBJ whole genome shotgun (WGS) entry which is preliminary data.</text>
</comment>
<evidence type="ECO:0000256" key="4">
    <source>
        <dbReference type="ARBA" id="ARBA00022553"/>
    </source>
</evidence>
<feature type="compositionally biased region" description="Basic and acidic residues" evidence="15">
    <location>
        <begin position="767"/>
        <end position="792"/>
    </location>
</feature>
<evidence type="ECO:0000256" key="2">
    <source>
        <dbReference type="ARBA" id="ARBA00004651"/>
    </source>
</evidence>
<reference evidence="18 19" key="1">
    <citation type="journal article" date="2019" name="Sci. Rep.">
        <title>Comparative genomics of chytrid fungi reveal insights into the obligate biotrophic and pathogenic lifestyle of Synchytrium endobioticum.</title>
        <authorList>
            <person name="van de Vossenberg B.T.L.H."/>
            <person name="Warris S."/>
            <person name="Nguyen H.D.T."/>
            <person name="van Gent-Pelzer M.P.E."/>
            <person name="Joly D.L."/>
            <person name="van de Geest H.C."/>
            <person name="Bonants P.J.M."/>
            <person name="Smith D.S."/>
            <person name="Levesque C.A."/>
            <person name="van der Lee T.A.J."/>
        </authorList>
    </citation>
    <scope>NUCLEOTIDE SEQUENCE [LARGE SCALE GENOMIC DNA]</scope>
    <source>
        <strain evidence="18 19">CBS 809.83</strain>
    </source>
</reference>
<dbReference type="AlphaFoldDB" id="A0A507E3P4"/>